<dbReference type="AlphaFoldDB" id="V9P4S6"/>
<keyword evidence="2" id="KW-0496">Mitochondrion</keyword>
<proteinExistence type="predicted"/>
<organism evidence="2">
    <name type="scientific">Salvia miltiorrhiza</name>
    <name type="common">Chinese sage</name>
    <dbReference type="NCBI Taxonomy" id="226208"/>
    <lineage>
        <taxon>Eukaryota</taxon>
        <taxon>Viridiplantae</taxon>
        <taxon>Streptophyta</taxon>
        <taxon>Embryophyta</taxon>
        <taxon>Tracheophyta</taxon>
        <taxon>Spermatophyta</taxon>
        <taxon>Magnoliopsida</taxon>
        <taxon>eudicotyledons</taxon>
        <taxon>Gunneridae</taxon>
        <taxon>Pentapetalae</taxon>
        <taxon>asterids</taxon>
        <taxon>lamiids</taxon>
        <taxon>Lamiales</taxon>
        <taxon>Lamiaceae</taxon>
        <taxon>Nepetoideae</taxon>
        <taxon>Mentheae</taxon>
        <taxon>Salviinae</taxon>
        <taxon>Salvia</taxon>
        <taxon>Salvia incertae sedis</taxon>
    </lineage>
</organism>
<keyword evidence="1" id="KW-0732">Signal</keyword>
<gene>
    <name evidence="2" type="primary">orf110b</name>
    <name evidence="2" type="ORF">Salmi_Mp092</name>
</gene>
<feature type="chain" id="PRO_5004780527" evidence="1">
    <location>
        <begin position="19"/>
        <end position="110"/>
    </location>
</feature>
<protein>
    <submittedName>
        <fullName evidence="2">Uncharacterized protein</fullName>
    </submittedName>
</protein>
<name>V9P4S6_SALMI</name>
<feature type="signal peptide" evidence="1">
    <location>
        <begin position="1"/>
        <end position="18"/>
    </location>
</feature>
<dbReference type="EMBL" id="KF177345">
    <property type="protein sequence ID" value="AGU16620.1"/>
    <property type="molecule type" value="Genomic_DNA"/>
</dbReference>
<dbReference type="GeneID" id="18126366"/>
<accession>V9P4S6</accession>
<evidence type="ECO:0000256" key="1">
    <source>
        <dbReference type="SAM" id="SignalP"/>
    </source>
</evidence>
<reference evidence="2" key="1">
    <citation type="submission" date="2013-05" db="EMBL/GenBank/DDBJ databases">
        <title>The Mitochondrial Genome of the medicinal plant Salvia miltiorrhiza.</title>
        <authorList>
            <person name="Qian J."/>
        </authorList>
    </citation>
    <scope>NUCLEOTIDE SEQUENCE</scope>
</reference>
<geneLocation type="mitochondrion" evidence="2"/>
<sequence length="110" mass="12034">MVLIPALMLLLLVCDIASIGDMSAFSLGFPLSRRNLSFLLSTLLVPASLRKEGEALLTPILAYLVPTNPYRIVHVYFLLISTADSQLRNDASTKTLFCLSLYGSISLSQD</sequence>
<evidence type="ECO:0000313" key="2">
    <source>
        <dbReference type="EMBL" id="AGU16620.1"/>
    </source>
</evidence>
<dbReference type="KEGG" id="smil:18126366"/>
<dbReference type="RefSeq" id="YP_008992357.1">
    <property type="nucleotide sequence ID" value="NC_023209.1"/>
</dbReference>